<dbReference type="STRING" id="1141098.A0A1Y2EI25"/>
<feature type="region of interest" description="Disordered" evidence="8">
    <location>
        <begin position="565"/>
        <end position="593"/>
    </location>
</feature>
<evidence type="ECO:0000256" key="2">
    <source>
        <dbReference type="ARBA" id="ARBA00008174"/>
    </source>
</evidence>
<feature type="compositionally biased region" description="Acidic residues" evidence="8">
    <location>
        <begin position="951"/>
        <end position="960"/>
    </location>
</feature>
<feature type="compositionally biased region" description="Acidic residues" evidence="8">
    <location>
        <begin position="1108"/>
        <end position="1118"/>
    </location>
</feature>
<comment type="similarity">
    <text evidence="2">Belongs to the timeless family.</text>
</comment>
<dbReference type="InterPro" id="IPR006906">
    <property type="entry name" value="Timeless_N"/>
</dbReference>
<evidence type="ECO:0000259" key="9">
    <source>
        <dbReference type="Pfam" id="PF04821"/>
    </source>
</evidence>
<accession>A0A1Y2EI25</accession>
<dbReference type="InParanoid" id="A0A1Y2EI25"/>
<keyword evidence="6" id="KW-0469">Meiosis</keyword>
<gene>
    <name evidence="10" type="ORF">BCR38DRAFT_404343</name>
</gene>
<dbReference type="Proteomes" id="UP000193689">
    <property type="component" value="Unassembled WGS sequence"/>
</dbReference>
<feature type="compositionally biased region" description="Acidic residues" evidence="8">
    <location>
        <begin position="908"/>
        <end position="920"/>
    </location>
</feature>
<evidence type="ECO:0000256" key="5">
    <source>
        <dbReference type="ARBA" id="ARBA00023242"/>
    </source>
</evidence>
<feature type="region of interest" description="Disordered" evidence="8">
    <location>
        <begin position="884"/>
        <end position="1142"/>
    </location>
</feature>
<keyword evidence="11" id="KW-1185">Reference proteome</keyword>
<feature type="compositionally biased region" description="Low complexity" evidence="8">
    <location>
        <begin position="567"/>
        <end position="577"/>
    </location>
</feature>
<evidence type="ECO:0000313" key="11">
    <source>
        <dbReference type="Proteomes" id="UP000193689"/>
    </source>
</evidence>
<dbReference type="RefSeq" id="XP_040720824.1">
    <property type="nucleotide sequence ID" value="XM_040857838.1"/>
</dbReference>
<dbReference type="EMBL" id="MCFJ01000001">
    <property type="protein sequence ID" value="ORY71232.1"/>
    <property type="molecule type" value="Genomic_DNA"/>
</dbReference>
<dbReference type="GO" id="GO:0006281">
    <property type="term" value="P:DNA repair"/>
    <property type="evidence" value="ECO:0007669"/>
    <property type="project" value="TreeGrafter"/>
</dbReference>
<dbReference type="OrthoDB" id="310853at2759"/>
<dbReference type="PANTHER" id="PTHR22940">
    <property type="entry name" value="TIMEOUT/TIMELESS-2"/>
    <property type="match status" value="1"/>
</dbReference>
<feature type="compositionally biased region" description="Basic and acidic residues" evidence="8">
    <location>
        <begin position="884"/>
        <end position="897"/>
    </location>
</feature>
<comment type="subcellular location">
    <subcellularLocation>
        <location evidence="1">Nucleus</location>
    </subcellularLocation>
</comment>
<dbReference type="PANTHER" id="PTHR22940:SF4">
    <property type="entry name" value="PROTEIN TIMELESS HOMOLOG"/>
    <property type="match status" value="1"/>
</dbReference>
<comment type="caution">
    <text evidence="10">The sequence shown here is derived from an EMBL/GenBank/DDBJ whole genome shotgun (WGS) entry which is preliminary data.</text>
</comment>
<name>A0A1Y2EI25_9PEZI</name>
<dbReference type="GO" id="GO:0031298">
    <property type="term" value="C:replication fork protection complex"/>
    <property type="evidence" value="ECO:0007669"/>
    <property type="project" value="TreeGrafter"/>
</dbReference>
<feature type="region of interest" description="Disordered" evidence="8">
    <location>
        <begin position="328"/>
        <end position="351"/>
    </location>
</feature>
<dbReference type="GO" id="GO:0043111">
    <property type="term" value="P:replication fork arrest"/>
    <property type="evidence" value="ECO:0007669"/>
    <property type="project" value="TreeGrafter"/>
</dbReference>
<reference evidence="10 11" key="1">
    <citation type="submission" date="2016-07" db="EMBL/GenBank/DDBJ databases">
        <title>Pervasive Adenine N6-methylation of Active Genes in Fungi.</title>
        <authorList>
            <consortium name="DOE Joint Genome Institute"/>
            <person name="Mondo S.J."/>
            <person name="Dannebaum R.O."/>
            <person name="Kuo R.C."/>
            <person name="Labutti K."/>
            <person name="Haridas S."/>
            <person name="Kuo A."/>
            <person name="Salamov A."/>
            <person name="Ahrendt S.R."/>
            <person name="Lipzen A."/>
            <person name="Sullivan W."/>
            <person name="Andreopoulos W.B."/>
            <person name="Clum A."/>
            <person name="Lindquist E."/>
            <person name="Daum C."/>
            <person name="Ramamoorthy G.K."/>
            <person name="Gryganskyi A."/>
            <person name="Culley D."/>
            <person name="Magnuson J.K."/>
            <person name="James T.Y."/>
            <person name="O'Malley M.A."/>
            <person name="Stajich J.E."/>
            <person name="Spatafora J.W."/>
            <person name="Visel A."/>
            <person name="Grigoriev I.V."/>
        </authorList>
    </citation>
    <scope>NUCLEOTIDE SEQUENCE [LARGE SCALE GENOMIC DNA]</scope>
    <source>
        <strain evidence="10 11">CBS 129021</strain>
    </source>
</reference>
<proteinExistence type="inferred from homology"/>
<keyword evidence="7" id="KW-0131">Cell cycle</keyword>
<evidence type="ECO:0000256" key="8">
    <source>
        <dbReference type="SAM" id="MobiDB-lite"/>
    </source>
</evidence>
<dbReference type="InterPro" id="IPR044998">
    <property type="entry name" value="Timeless"/>
</dbReference>
<feature type="domain" description="Timeless N-terminal" evidence="9">
    <location>
        <begin position="36"/>
        <end position="305"/>
    </location>
</feature>
<dbReference type="GO" id="GO:0000076">
    <property type="term" value="P:DNA replication checkpoint signaling"/>
    <property type="evidence" value="ECO:0007669"/>
    <property type="project" value="TreeGrafter"/>
</dbReference>
<organism evidence="10 11">
    <name type="scientific">Pseudomassariella vexata</name>
    <dbReference type="NCBI Taxonomy" id="1141098"/>
    <lineage>
        <taxon>Eukaryota</taxon>
        <taxon>Fungi</taxon>
        <taxon>Dikarya</taxon>
        <taxon>Ascomycota</taxon>
        <taxon>Pezizomycotina</taxon>
        <taxon>Sordariomycetes</taxon>
        <taxon>Xylariomycetidae</taxon>
        <taxon>Amphisphaeriales</taxon>
        <taxon>Pseudomassariaceae</taxon>
        <taxon>Pseudomassariella</taxon>
    </lineage>
</organism>
<feature type="compositionally biased region" description="Basic and acidic residues" evidence="8">
    <location>
        <begin position="970"/>
        <end position="980"/>
    </location>
</feature>
<protein>
    <recommendedName>
        <fullName evidence="3">Topoisomerase 1-associated factor 1</fullName>
    </recommendedName>
</protein>
<evidence type="ECO:0000256" key="4">
    <source>
        <dbReference type="ARBA" id="ARBA00022880"/>
    </source>
</evidence>
<dbReference type="GeneID" id="63774050"/>
<feature type="compositionally biased region" description="Low complexity" evidence="8">
    <location>
        <begin position="1065"/>
        <end position="1084"/>
    </location>
</feature>
<evidence type="ECO:0000256" key="6">
    <source>
        <dbReference type="ARBA" id="ARBA00023254"/>
    </source>
</evidence>
<evidence type="ECO:0000256" key="1">
    <source>
        <dbReference type="ARBA" id="ARBA00004123"/>
    </source>
</evidence>
<evidence type="ECO:0000313" key="10">
    <source>
        <dbReference type="EMBL" id="ORY71232.1"/>
    </source>
</evidence>
<sequence>MESSEGTSDIVHPEVRAHINSLVSALGGFSAEDDGRYVMGDSALEVLRDIKKWIRFYDEKTNRMDVARCLADANLVDGDLLHILASWPQNATDNRFKARAALACFEIMVPLTWPLERNHEEMTVNHHRHMPVLQLAQVAYKRSIINFDAAQILHTAVRVALPSMALPRNNRTPRDEGIIKLVLLFLRNMAMISPPPNVQYDGDESHISRSALIDAFSFQDILLTILTLASNMGEDFNHEGVIVMEIIFHLVKRVDVSKLFMDEKQLGKTNANELTSLMNKEAAMHRPHNRKAPTRHNRFGAMVWVQRGDGKMSTISGQDALLDAATRKQKMDDSKTYRPPRRARKDMEPKDLGPVVSLNARARQQLRGFVEEFLDSGFNPLFLNVRKKLDDGKEYVFGYHYQQFFYLVAWFLEAQRARTKATKSSQVAGGDDVGSYNLVATVLNQEMFITLNRSMSTSLEGKNWQELCAAMRCFTQILLTVQDMSESGNEDDEEIAENILSRIFYEEETHDRVANIARNYKDQGFEYLDSCTELAHTYLRILEAYAKQNVDMQVRSRRRIRRKKAAKAAVADDANPAADDESENDQASAERTTKERKFDFSRFAARFIPQGVIDTFVKFTKYYQDLNDAQLKRAHRFFYRVAFKQNMSVMLYRADIIHLFYSMIKGQQPLDKGCGMYKEWEELVKQVLKKCIRKVEERPALIIEMLFSKINATAHYLEYGYEKQTIAKSTPKPAAELEFRTIVERDQQIAVAVGALLDKNLAHHITWVKDQLSSAETERRAWEAAEKAMPSVEITGDEGVDQSMEANMTKEMPLITVRPDDDVRRTAMFKNSHLRLLMKLVGFERLAPTLDETPESAWIIPSSLNADHLQESLDFIKRAEFDPPTFDDGRLAEDQLRRKTAPRKTAVFDDDDGEDEDEELFPANVPSTHKAAAKPSDKPKKTRRRRRQDQDAELLTEDQLEERARKRRDHEKEKARRFKSELYINSDDDLTDEERDREFFESEERLRQKQRAAILGIKPPSPKLLTAKRKAIVLADSDSNDDDDMVLTQESKSSRANVAEKDGDTSGTDDTPPSSSPHADSASGAKRRRVSKEPSPAQVDGEPTSADVDMDDADDEDTPAAKPARGRPRAKAGFIIDSDDEE</sequence>
<dbReference type="FunCoup" id="A0A1Y2EI25">
    <property type="interactions" value="48"/>
</dbReference>
<keyword evidence="5" id="KW-0539">Nucleus</keyword>
<dbReference type="GO" id="GO:0003677">
    <property type="term" value="F:DNA binding"/>
    <property type="evidence" value="ECO:0007669"/>
    <property type="project" value="TreeGrafter"/>
</dbReference>
<keyword evidence="4" id="KW-0236">DNA replication inhibitor</keyword>
<dbReference type="AlphaFoldDB" id="A0A1Y2EI25"/>
<evidence type="ECO:0000256" key="7">
    <source>
        <dbReference type="ARBA" id="ARBA00023306"/>
    </source>
</evidence>
<dbReference type="Pfam" id="PF04821">
    <property type="entry name" value="TIMELESS"/>
    <property type="match status" value="1"/>
</dbReference>
<evidence type="ECO:0000256" key="3">
    <source>
        <dbReference type="ARBA" id="ARBA00021529"/>
    </source>
</evidence>
<dbReference type="GO" id="GO:0051321">
    <property type="term" value="P:meiotic cell cycle"/>
    <property type="evidence" value="ECO:0007669"/>
    <property type="project" value="UniProtKB-KW"/>
</dbReference>
<feature type="compositionally biased region" description="Basic and acidic residues" evidence="8">
    <location>
        <begin position="994"/>
        <end position="1007"/>
    </location>
</feature>